<dbReference type="Pfam" id="PF00534">
    <property type="entry name" value="Glycos_transf_1"/>
    <property type="match status" value="1"/>
</dbReference>
<feature type="domain" description="Glycosyl transferase family 1" evidence="1">
    <location>
        <begin position="193"/>
        <end position="337"/>
    </location>
</feature>
<keyword evidence="4" id="KW-1185">Reference proteome</keyword>
<evidence type="ECO:0000313" key="4">
    <source>
        <dbReference type="Proteomes" id="UP000184041"/>
    </source>
</evidence>
<dbReference type="PANTHER" id="PTHR45947">
    <property type="entry name" value="SULFOQUINOVOSYL TRANSFERASE SQD2"/>
    <property type="match status" value="1"/>
</dbReference>
<dbReference type="PANTHER" id="PTHR45947:SF3">
    <property type="entry name" value="SULFOQUINOVOSYL TRANSFERASE SQD2"/>
    <property type="match status" value="1"/>
</dbReference>
<dbReference type="GO" id="GO:0016757">
    <property type="term" value="F:glycosyltransferase activity"/>
    <property type="evidence" value="ECO:0007669"/>
    <property type="project" value="InterPro"/>
</dbReference>
<sequence>MKTAIVTDFLNQYGGAEIVTHQIASLFPGADIYTMIAEEEILSTYFTNHKVFEHPKLKDSRWKRKHYRKLLPLYPTYIEDFDLTGYDLVISSSYLWAKGVLCRPDTLHISYVHTPIRQAWVKYHEYLRNENDIGRVTRLILRYVMNYLRIWDVSTSNRVDYFIANSTTVQRRIESIYRREARVIHPPIKVDRYKNKYKDCGDEDYYITVGRLVPYKRVDLLIEAFNQTPNRKLLIAGAGNDSERLKGLAESDNITFLGFVDEETKTELTAKARAFLFAAEEDFGMSPVEAMALGTPVIGFSKGGTRDYIREQINGRFFDEQTPGSLRRAIDAFEQQAFDRETVRQSVTHFDEKHFRRQIKTFIDEKADEHGIDRK</sequence>
<dbReference type="InterPro" id="IPR050194">
    <property type="entry name" value="Glycosyltransferase_grp1"/>
</dbReference>
<protein>
    <submittedName>
        <fullName evidence="3">Glycosyltransferase involved in cell wall bisynthesis</fullName>
    </submittedName>
</protein>
<dbReference type="Pfam" id="PF13439">
    <property type="entry name" value="Glyco_transf_4"/>
    <property type="match status" value="1"/>
</dbReference>
<dbReference type="Gene3D" id="3.40.50.2000">
    <property type="entry name" value="Glycogen Phosphorylase B"/>
    <property type="match status" value="2"/>
</dbReference>
<keyword evidence="3" id="KW-0808">Transferase</keyword>
<reference evidence="3 4" key="1">
    <citation type="submission" date="2016-11" db="EMBL/GenBank/DDBJ databases">
        <authorList>
            <person name="Jaros S."/>
            <person name="Januszkiewicz K."/>
            <person name="Wedrychowicz H."/>
        </authorList>
    </citation>
    <scope>NUCLEOTIDE SEQUENCE [LARGE SCALE GENOMIC DNA]</scope>
    <source>
        <strain evidence="3 4">DSM 21986</strain>
    </source>
</reference>
<dbReference type="InterPro" id="IPR001296">
    <property type="entry name" value="Glyco_trans_1"/>
</dbReference>
<proteinExistence type="predicted"/>
<dbReference type="Proteomes" id="UP000184041">
    <property type="component" value="Unassembled WGS sequence"/>
</dbReference>
<gene>
    <name evidence="3" type="ORF">SAMN05443144_11096</name>
</gene>
<dbReference type="STRING" id="1194090.SAMN05443144_11096"/>
<accession>A0A1M5CV17</accession>
<dbReference type="AlphaFoldDB" id="A0A1M5CV17"/>
<dbReference type="EMBL" id="FQUS01000010">
    <property type="protein sequence ID" value="SHF58447.1"/>
    <property type="molecule type" value="Genomic_DNA"/>
</dbReference>
<name>A0A1M5CV17_9BACT</name>
<dbReference type="InterPro" id="IPR028098">
    <property type="entry name" value="Glyco_trans_4-like_N"/>
</dbReference>
<evidence type="ECO:0000313" key="3">
    <source>
        <dbReference type="EMBL" id="SHF58447.1"/>
    </source>
</evidence>
<dbReference type="SUPFAM" id="SSF53756">
    <property type="entry name" value="UDP-Glycosyltransferase/glycogen phosphorylase"/>
    <property type="match status" value="1"/>
</dbReference>
<dbReference type="RefSeq" id="WP_073063747.1">
    <property type="nucleotide sequence ID" value="NZ_FQUS01000010.1"/>
</dbReference>
<evidence type="ECO:0000259" key="1">
    <source>
        <dbReference type="Pfam" id="PF00534"/>
    </source>
</evidence>
<organism evidence="3 4">
    <name type="scientific">Fodinibius roseus</name>
    <dbReference type="NCBI Taxonomy" id="1194090"/>
    <lineage>
        <taxon>Bacteria</taxon>
        <taxon>Pseudomonadati</taxon>
        <taxon>Balneolota</taxon>
        <taxon>Balneolia</taxon>
        <taxon>Balneolales</taxon>
        <taxon>Balneolaceae</taxon>
        <taxon>Fodinibius</taxon>
    </lineage>
</organism>
<evidence type="ECO:0000259" key="2">
    <source>
        <dbReference type="Pfam" id="PF13439"/>
    </source>
</evidence>
<dbReference type="OrthoDB" id="9768685at2"/>
<feature type="domain" description="Glycosyltransferase subfamily 4-like N-terminal" evidence="2">
    <location>
        <begin position="13"/>
        <end position="192"/>
    </location>
</feature>